<dbReference type="InterPro" id="IPR036574">
    <property type="entry name" value="Scorpion_toxin-like_sf"/>
</dbReference>
<keyword evidence="3" id="KW-0964">Secreted</keyword>
<gene>
    <name evidence="7" type="ORF">AMATHDRAFT_68946</name>
</gene>
<evidence type="ECO:0000259" key="6">
    <source>
        <dbReference type="Pfam" id="PF01097"/>
    </source>
</evidence>
<organism evidence="7 8">
    <name type="scientific">Amanita thiersii Skay4041</name>
    <dbReference type="NCBI Taxonomy" id="703135"/>
    <lineage>
        <taxon>Eukaryota</taxon>
        <taxon>Fungi</taxon>
        <taxon>Dikarya</taxon>
        <taxon>Basidiomycota</taxon>
        <taxon>Agaricomycotina</taxon>
        <taxon>Agaricomycetes</taxon>
        <taxon>Agaricomycetidae</taxon>
        <taxon>Agaricales</taxon>
        <taxon>Pluteineae</taxon>
        <taxon>Amanitaceae</taxon>
        <taxon>Amanita</taxon>
    </lineage>
</organism>
<protein>
    <recommendedName>
        <fullName evidence="6">Invertebrate defensins family profile domain-containing protein</fullName>
    </recommendedName>
</protein>
<dbReference type="AlphaFoldDB" id="A0A2A9NF09"/>
<dbReference type="Proteomes" id="UP000242287">
    <property type="component" value="Unassembled WGS sequence"/>
</dbReference>
<reference evidence="7 8" key="1">
    <citation type="submission" date="2014-02" db="EMBL/GenBank/DDBJ databases">
        <title>Transposable element dynamics among asymbiotic and ectomycorrhizal Amanita fungi.</title>
        <authorList>
            <consortium name="DOE Joint Genome Institute"/>
            <person name="Hess J."/>
            <person name="Skrede I."/>
            <person name="Wolfe B."/>
            <person name="LaButti K."/>
            <person name="Ohm R.A."/>
            <person name="Grigoriev I.V."/>
            <person name="Pringle A."/>
        </authorList>
    </citation>
    <scope>NUCLEOTIDE SEQUENCE [LARGE SCALE GENOMIC DNA]</scope>
    <source>
        <strain evidence="7 8">SKay4041</strain>
    </source>
</reference>
<dbReference type="GO" id="GO:0042742">
    <property type="term" value="P:defense response to bacterium"/>
    <property type="evidence" value="ECO:0007669"/>
    <property type="project" value="TreeGrafter"/>
</dbReference>
<dbReference type="InterPro" id="IPR001542">
    <property type="entry name" value="Defensin_invertebrate/fungal"/>
</dbReference>
<dbReference type="SUPFAM" id="SSF57095">
    <property type="entry name" value="Scorpion toxin-like"/>
    <property type="match status" value="1"/>
</dbReference>
<keyword evidence="5" id="KW-0732">Signal</keyword>
<accession>A0A2A9NF09</accession>
<evidence type="ECO:0000256" key="5">
    <source>
        <dbReference type="SAM" id="SignalP"/>
    </source>
</evidence>
<dbReference type="Gene3D" id="3.30.30.10">
    <property type="entry name" value="Knottin, scorpion toxin-like"/>
    <property type="match status" value="1"/>
</dbReference>
<dbReference type="CDD" id="cd21806">
    <property type="entry name" value="DEFL_defensin-like"/>
    <property type="match status" value="1"/>
</dbReference>
<keyword evidence="4" id="KW-1015">Disulfide bond</keyword>
<proteinExistence type="inferred from homology"/>
<evidence type="ECO:0000256" key="1">
    <source>
        <dbReference type="ARBA" id="ARBA00004613"/>
    </source>
</evidence>
<evidence type="ECO:0000313" key="7">
    <source>
        <dbReference type="EMBL" id="PFH46847.1"/>
    </source>
</evidence>
<evidence type="ECO:0000256" key="4">
    <source>
        <dbReference type="ARBA" id="ARBA00023157"/>
    </source>
</evidence>
<dbReference type="OrthoDB" id="4245109at2759"/>
<dbReference type="GO" id="GO:0006959">
    <property type="term" value="P:humoral immune response"/>
    <property type="evidence" value="ECO:0007669"/>
    <property type="project" value="TreeGrafter"/>
</dbReference>
<evidence type="ECO:0000256" key="2">
    <source>
        <dbReference type="ARBA" id="ARBA00007085"/>
    </source>
</evidence>
<dbReference type="PANTHER" id="PTHR13645">
    <property type="entry name" value="DEFENSIN"/>
    <property type="match status" value="1"/>
</dbReference>
<dbReference type="PANTHER" id="PTHR13645:SF0">
    <property type="entry name" value="DEFENSIN"/>
    <property type="match status" value="1"/>
</dbReference>
<dbReference type="EMBL" id="KZ302154">
    <property type="protein sequence ID" value="PFH46847.1"/>
    <property type="molecule type" value="Genomic_DNA"/>
</dbReference>
<feature type="domain" description="Invertebrate defensins family profile" evidence="6">
    <location>
        <begin position="51"/>
        <end position="79"/>
    </location>
</feature>
<feature type="chain" id="PRO_5013129206" description="Invertebrate defensins family profile domain-containing protein" evidence="5">
    <location>
        <begin position="24"/>
        <end position="81"/>
    </location>
</feature>
<comment type="similarity">
    <text evidence="2">Belongs to the invertebrate defensin family.</text>
</comment>
<comment type="subcellular location">
    <subcellularLocation>
        <location evidence="1">Secreted</location>
    </subcellularLocation>
</comment>
<sequence length="81" mass="8679">MQFTNVFAQLVAVALVFSSVVQALPQPEVDLEIAARETQTSCQVGDIWGAGDAACSASCIAQRQGYHGGWCDDHKVCHCTH</sequence>
<dbReference type="GO" id="GO:0005615">
    <property type="term" value="C:extracellular space"/>
    <property type="evidence" value="ECO:0007669"/>
    <property type="project" value="TreeGrafter"/>
</dbReference>
<evidence type="ECO:0000313" key="8">
    <source>
        <dbReference type="Proteomes" id="UP000242287"/>
    </source>
</evidence>
<feature type="signal peptide" evidence="5">
    <location>
        <begin position="1"/>
        <end position="23"/>
    </location>
</feature>
<name>A0A2A9NF09_9AGAR</name>
<evidence type="ECO:0000256" key="3">
    <source>
        <dbReference type="ARBA" id="ARBA00022525"/>
    </source>
</evidence>
<dbReference type="Pfam" id="PF01097">
    <property type="entry name" value="Defensin_2"/>
    <property type="match status" value="1"/>
</dbReference>
<keyword evidence="8" id="KW-1185">Reference proteome</keyword>